<comment type="caution">
    <text evidence="1">The sequence shown here is derived from an EMBL/GenBank/DDBJ whole genome shotgun (WGS) entry which is preliminary data.</text>
</comment>
<keyword evidence="2" id="KW-1185">Reference proteome</keyword>
<organism evidence="1 2">
    <name type="scientific">Methylophilales bacterium HTCC2181</name>
    <dbReference type="NCBI Taxonomy" id="383631"/>
    <lineage>
        <taxon>Bacteria</taxon>
        <taxon>Pseudomonadati</taxon>
        <taxon>Pseudomonadota</taxon>
        <taxon>Betaproteobacteria</taxon>
        <taxon>Nitrosomonadales</taxon>
        <taxon>OM43 clade</taxon>
    </lineage>
</organism>
<evidence type="ECO:0000313" key="2">
    <source>
        <dbReference type="Proteomes" id="UP000054262"/>
    </source>
</evidence>
<protein>
    <submittedName>
        <fullName evidence="1">Putative lipoprotein</fullName>
    </submittedName>
</protein>
<sequence>MAKLLTLTIAFMLSGCLGSTMERKDSTQYDKGSFNQLGKLDQDRMADYEIRENIESLKMLMLKLYKRNPNQLKKTTSDNAEQAVNWFFNGSHKWNFQSINNATDFKAVYQAFDHQFDGDRVLSLMTGLYTMLVKAHGGKTEFFITDSIDPQNLYNMARNIEISIWMLSTKKDEQGNLLLISNEMGRTIDNLSFEREFGKMIGRLDYFAYTLSEKTERVITRMIQNVTTGLLLPFI</sequence>
<dbReference type="AlphaFoldDB" id="A0P7Z3"/>
<name>A0P7Z3_9PROT</name>
<accession>A0P7Z3</accession>
<dbReference type="PROSITE" id="PS51257">
    <property type="entry name" value="PROKAR_LIPOPROTEIN"/>
    <property type="match status" value="1"/>
</dbReference>
<reference evidence="1 2" key="1">
    <citation type="submission" date="2006-11" db="EMBL/GenBank/DDBJ databases">
        <authorList>
            <person name="Giovannoni S."/>
            <person name="Vergin K."/>
            <person name="Ferriera S."/>
            <person name="Johnson J."/>
            <person name="Kravitz S."/>
            <person name="Beeson K."/>
            <person name="Sutton G."/>
            <person name="Rogers Y.-H."/>
            <person name="Friedman R."/>
            <person name="Frazier M."/>
            <person name="Venter J.C."/>
        </authorList>
    </citation>
    <scope>NUCLEOTIDE SEQUENCE [LARGE SCALE GENOMIC DNA]</scope>
    <source>
        <strain evidence="1 2">HTCC2181</strain>
    </source>
</reference>
<proteinExistence type="predicted"/>
<evidence type="ECO:0000313" key="1">
    <source>
        <dbReference type="EMBL" id="EAV47653.1"/>
    </source>
</evidence>
<dbReference type="Proteomes" id="UP000054262">
    <property type="component" value="Unassembled WGS sequence"/>
</dbReference>
<dbReference type="EMBL" id="AAUX01000001">
    <property type="protein sequence ID" value="EAV47653.1"/>
    <property type="molecule type" value="Genomic_DNA"/>
</dbReference>
<keyword evidence="1" id="KW-0449">Lipoprotein</keyword>
<gene>
    <name evidence="1" type="ORF">MB2181_06230</name>
</gene>